<evidence type="ECO:0000313" key="3">
    <source>
        <dbReference type="Proteomes" id="UP000827814"/>
    </source>
</evidence>
<evidence type="ECO:0000313" key="2">
    <source>
        <dbReference type="EMBL" id="UBF23248.1"/>
    </source>
</evidence>
<dbReference type="EMBL" id="MZ334525">
    <property type="protein sequence ID" value="UBF23248.1"/>
    <property type="molecule type" value="Genomic_DNA"/>
</dbReference>
<feature type="region of interest" description="Disordered" evidence="1">
    <location>
        <begin position="1"/>
        <end position="26"/>
    </location>
</feature>
<sequence>MTEANPMYAAIKAQQGEENDGNKGVVTSKNDRVRVTYTDSVGLSAEDLIRDHGFLISPSSATSENVVLFKSR</sequence>
<protein>
    <submittedName>
        <fullName evidence="2">Uncharacterized protein</fullName>
    </submittedName>
</protein>
<proteinExistence type="predicted"/>
<gene>
    <name evidence="2" type="ORF">HATV-2_gp97</name>
</gene>
<keyword evidence="3" id="KW-1185">Reference proteome</keyword>
<dbReference type="Proteomes" id="UP000827814">
    <property type="component" value="Segment"/>
</dbReference>
<evidence type="ECO:0000256" key="1">
    <source>
        <dbReference type="SAM" id="MobiDB-lite"/>
    </source>
</evidence>
<accession>A0AAE8Y1N8</accession>
<reference evidence="2" key="1">
    <citation type="submission" date="2021-05" db="EMBL/GenBank/DDBJ databases">
        <title>Diversity, taxonomy and evolution of archaeal viruses of the class Caudoviricetes.</title>
        <authorList>
            <person name="Liu Y."/>
            <person name="Demina T.A."/>
            <person name="Roux S."/>
            <person name="Aiewsakun P."/>
            <person name="Kazlauskas D."/>
            <person name="Simmonds P."/>
            <person name="Prangishvili D."/>
            <person name="Oksanen H.M."/>
            <person name="Krupovic M."/>
        </authorList>
    </citation>
    <scope>NUCLEOTIDE SEQUENCE</scope>
    <source>
        <strain evidence="2">HATV-2/44</strain>
    </source>
</reference>
<organism evidence="2 3">
    <name type="scientific">Haloarcula tailed virus 2</name>
    <dbReference type="NCBI Taxonomy" id="2877989"/>
    <lineage>
        <taxon>Viruses</taxon>
        <taxon>Duplodnaviria</taxon>
        <taxon>Heunggongvirae</taxon>
        <taxon>Uroviricota</taxon>
        <taxon>Caudoviricetes</taxon>
        <taxon>Thumleimavirales</taxon>
        <taxon>Soleiviridae</taxon>
        <taxon>Eilatmyovirus</taxon>
        <taxon>Eilatmyovirus salis</taxon>
        <taxon>Eilatmyovirus HATV2</taxon>
    </lineage>
</organism>
<name>A0AAE8Y1N8_9CAUD</name>